<dbReference type="GO" id="GO:0016020">
    <property type="term" value="C:membrane"/>
    <property type="evidence" value="ECO:0007669"/>
    <property type="project" value="InterPro"/>
</dbReference>
<organism evidence="3 4">
    <name type="scientific">Nitratireductor aestuarii</name>
    <dbReference type="NCBI Taxonomy" id="1735103"/>
    <lineage>
        <taxon>Bacteria</taxon>
        <taxon>Pseudomonadati</taxon>
        <taxon>Pseudomonadota</taxon>
        <taxon>Alphaproteobacteria</taxon>
        <taxon>Hyphomicrobiales</taxon>
        <taxon>Phyllobacteriaceae</taxon>
        <taxon>Nitratireductor</taxon>
    </lineage>
</organism>
<keyword evidence="1" id="KW-0812">Transmembrane</keyword>
<dbReference type="Proteomes" id="UP000636264">
    <property type="component" value="Unassembled WGS sequence"/>
</dbReference>
<evidence type="ECO:0000313" key="4">
    <source>
        <dbReference type="Proteomes" id="UP000636264"/>
    </source>
</evidence>
<evidence type="ECO:0000259" key="2">
    <source>
        <dbReference type="Pfam" id="PF00892"/>
    </source>
</evidence>
<keyword evidence="1" id="KW-1133">Transmembrane helix</keyword>
<dbReference type="PANTHER" id="PTHR22911:SF135">
    <property type="entry name" value="BLR4310 PROTEIN"/>
    <property type="match status" value="1"/>
</dbReference>
<feature type="transmembrane region" description="Helical" evidence="1">
    <location>
        <begin position="123"/>
        <end position="139"/>
    </location>
</feature>
<dbReference type="PANTHER" id="PTHR22911">
    <property type="entry name" value="ACYL-MALONYL CONDENSING ENZYME-RELATED"/>
    <property type="match status" value="1"/>
</dbReference>
<dbReference type="InterPro" id="IPR000620">
    <property type="entry name" value="EamA_dom"/>
</dbReference>
<protein>
    <submittedName>
        <fullName evidence="3">Membrane protein</fullName>
    </submittedName>
</protein>
<proteinExistence type="predicted"/>
<evidence type="ECO:0000256" key="1">
    <source>
        <dbReference type="SAM" id="Phobius"/>
    </source>
</evidence>
<feature type="transmembrane region" description="Helical" evidence="1">
    <location>
        <begin position="209"/>
        <end position="228"/>
    </location>
</feature>
<dbReference type="Pfam" id="PF00892">
    <property type="entry name" value="EamA"/>
    <property type="match status" value="1"/>
</dbReference>
<evidence type="ECO:0000313" key="3">
    <source>
        <dbReference type="EMBL" id="GGA54899.1"/>
    </source>
</evidence>
<reference evidence="3" key="1">
    <citation type="journal article" date="2014" name="Int. J. Syst. Evol. Microbiol.">
        <title>Complete genome sequence of Corynebacterium casei LMG S-19264T (=DSM 44701T), isolated from a smear-ripened cheese.</title>
        <authorList>
            <consortium name="US DOE Joint Genome Institute (JGI-PGF)"/>
            <person name="Walter F."/>
            <person name="Albersmeier A."/>
            <person name="Kalinowski J."/>
            <person name="Ruckert C."/>
        </authorList>
    </citation>
    <scope>NUCLEOTIDE SEQUENCE</scope>
    <source>
        <strain evidence="3">CGMCC 1.15320</strain>
    </source>
</reference>
<feature type="domain" description="EamA" evidence="2">
    <location>
        <begin position="6"/>
        <end position="138"/>
    </location>
</feature>
<dbReference type="InterPro" id="IPR037185">
    <property type="entry name" value="EmrE-like"/>
</dbReference>
<feature type="transmembrane region" description="Helical" evidence="1">
    <location>
        <begin position="33"/>
        <end position="53"/>
    </location>
</feature>
<reference evidence="3" key="2">
    <citation type="submission" date="2020-09" db="EMBL/GenBank/DDBJ databases">
        <authorList>
            <person name="Sun Q."/>
            <person name="Zhou Y."/>
        </authorList>
    </citation>
    <scope>NUCLEOTIDE SEQUENCE</scope>
    <source>
        <strain evidence="3">CGMCC 1.15320</strain>
    </source>
</reference>
<accession>A0A916VZR2</accession>
<dbReference type="SUPFAM" id="SSF103481">
    <property type="entry name" value="Multidrug resistance efflux transporter EmrE"/>
    <property type="match status" value="2"/>
</dbReference>
<dbReference type="RefSeq" id="WP_188719406.1">
    <property type="nucleotide sequence ID" value="NZ_BMIF01000001.1"/>
</dbReference>
<feature type="transmembrane region" description="Helical" evidence="1">
    <location>
        <begin position="263"/>
        <end position="280"/>
    </location>
</feature>
<dbReference type="PROSITE" id="PS51257">
    <property type="entry name" value="PROKAR_LIPOPROTEIN"/>
    <property type="match status" value="1"/>
</dbReference>
<comment type="caution">
    <text evidence="3">The sequence shown here is derived from an EMBL/GenBank/DDBJ whole genome shotgun (WGS) entry which is preliminary data.</text>
</comment>
<name>A0A916VZR2_9HYPH</name>
<feature type="transmembrane region" description="Helical" evidence="1">
    <location>
        <begin position="173"/>
        <end position="194"/>
    </location>
</feature>
<keyword evidence="4" id="KW-1185">Reference proteome</keyword>
<keyword evidence="1" id="KW-0472">Membrane</keyword>
<sequence length="304" mass="32900">MSPNMRGALLLCIAMACFALNDSLVKLALNTLTLGQIIFIRGLIATTLLVVFFHRSLDMKQLPLLRHPASILRIVAELMASMLYLTSLIHLSIGFVTAINQALPLFITAGAALFLMEPVGWRRWTAVSVGFIGVLIIVRPGLEGFSAWSLMTLSSVVFSAMRDLSTRRIPKEISSAALSISTAFSVAIFGGLIIEPMGGWQPISLQDGVVVTTAAAALVVGYHCLIMAMREGEVSFIAPFRYTGLLWATLIGYLLFADIPDELTILGSALVIGSGLYTLYRERRVSKTMPVMKSTGESMTPDGL</sequence>
<dbReference type="EMBL" id="BMIF01000001">
    <property type="protein sequence ID" value="GGA54899.1"/>
    <property type="molecule type" value="Genomic_DNA"/>
</dbReference>
<gene>
    <name evidence="3" type="ORF">GCM10011385_05620</name>
</gene>
<dbReference type="AlphaFoldDB" id="A0A916VZR2"/>
<feature type="transmembrane region" description="Helical" evidence="1">
    <location>
        <begin position="240"/>
        <end position="257"/>
    </location>
</feature>